<dbReference type="Gene3D" id="3.30.830.10">
    <property type="entry name" value="Metalloenzyme, LuxS/M16 peptidase-like"/>
    <property type="match status" value="2"/>
</dbReference>
<evidence type="ECO:0000256" key="1">
    <source>
        <dbReference type="ARBA" id="ARBA00001947"/>
    </source>
</evidence>
<evidence type="ECO:0000256" key="2">
    <source>
        <dbReference type="ARBA" id="ARBA00007261"/>
    </source>
</evidence>
<dbReference type="EMBL" id="CADCWD010000081">
    <property type="protein sequence ID" value="CAA9544624.1"/>
    <property type="molecule type" value="Genomic_DNA"/>
</dbReference>
<dbReference type="InterPro" id="IPR011249">
    <property type="entry name" value="Metalloenz_LuxS/M16"/>
</dbReference>
<dbReference type="Pfam" id="PF00675">
    <property type="entry name" value="Peptidase_M16"/>
    <property type="match status" value="1"/>
</dbReference>
<feature type="domain" description="Peptidase M16 C-terminal" evidence="5">
    <location>
        <begin position="170"/>
        <end position="340"/>
    </location>
</feature>
<dbReference type="InterPro" id="IPR007863">
    <property type="entry name" value="Peptidase_M16_C"/>
</dbReference>
<comment type="similarity">
    <text evidence="2">Belongs to the peptidase M16 family.</text>
</comment>
<dbReference type="Pfam" id="PF05193">
    <property type="entry name" value="Peptidase_M16_C"/>
    <property type="match status" value="1"/>
</dbReference>
<dbReference type="PANTHER" id="PTHR11851:SF49">
    <property type="entry name" value="MITOCHONDRIAL-PROCESSING PEPTIDASE SUBUNIT ALPHA"/>
    <property type="match status" value="1"/>
</dbReference>
<dbReference type="FunFam" id="3.30.830.10:FF:000008">
    <property type="entry name" value="Mitochondrial-processing peptidase subunit beta"/>
    <property type="match status" value="1"/>
</dbReference>
<sequence length="412" mass="44406">MRACMMQLTTLSNGLRVATREMPGVETAAVGLYSDTGSRYEPARVNGIAHLFEHMVFKGAGGRSAREISEAIEDVGGDLNAATDRDGTNFMASVMAEHIPLGVELIADMILRPQFASSELEREKDVVLQELGEARDTPNDIIFDDLWSAAFADQPLGRSVLGDEASIEAITIEDLHDWRRGQYRAGSLSLVAAGKVDHAVLVELAEKHFEGLPLGTLSTPEPARFTGGDRVGRASSDQAHLALAFRGPAQLDEDYFAARLFADAVGGGMSSRLFQQLREDRGLAYSVYASLTPYRDVGLLSIYAATARRQSAAAAQLIEDVLAEAAQTLTQRELDRVRTQSRAGLLMSMESPWGQAHYVARQLSVHGRLVDPSEVVAELAAVTLDQAREAGAKMLAGPRARATIGFPAVRAA</sequence>
<dbReference type="GO" id="GO:0008237">
    <property type="term" value="F:metallopeptidase activity"/>
    <property type="evidence" value="ECO:0007669"/>
    <property type="project" value="UniProtKB-KW"/>
</dbReference>
<dbReference type="InterPro" id="IPR050361">
    <property type="entry name" value="MPP/UQCRC_Complex"/>
</dbReference>
<evidence type="ECO:0000256" key="3">
    <source>
        <dbReference type="ARBA" id="ARBA00023049"/>
    </source>
</evidence>
<dbReference type="InterPro" id="IPR011765">
    <property type="entry name" value="Pept_M16_N"/>
</dbReference>
<feature type="domain" description="Peptidase M16 N-terminal" evidence="4">
    <location>
        <begin position="16"/>
        <end position="163"/>
    </location>
</feature>
<name>A0A6J4UCI6_9SPHN</name>
<evidence type="ECO:0000259" key="5">
    <source>
        <dbReference type="Pfam" id="PF05193"/>
    </source>
</evidence>
<dbReference type="SUPFAM" id="SSF63411">
    <property type="entry name" value="LuxS/MPP-like metallohydrolase"/>
    <property type="match status" value="2"/>
</dbReference>
<evidence type="ECO:0008006" key="7">
    <source>
        <dbReference type="Google" id="ProtNLM"/>
    </source>
</evidence>
<evidence type="ECO:0000259" key="4">
    <source>
        <dbReference type="Pfam" id="PF00675"/>
    </source>
</evidence>
<accession>A0A6J4UCI6</accession>
<keyword evidence="3" id="KW-0645">Protease</keyword>
<protein>
    <recommendedName>
        <fullName evidence="7">Mitochondrial processing peptidase-like protein</fullName>
    </recommendedName>
</protein>
<proteinExistence type="inferred from homology"/>
<comment type="cofactor">
    <cofactor evidence="1">
        <name>Zn(2+)</name>
        <dbReference type="ChEBI" id="CHEBI:29105"/>
    </cofactor>
</comment>
<keyword evidence="3" id="KW-0378">Hydrolase</keyword>
<dbReference type="PANTHER" id="PTHR11851">
    <property type="entry name" value="METALLOPROTEASE"/>
    <property type="match status" value="1"/>
</dbReference>
<evidence type="ECO:0000313" key="6">
    <source>
        <dbReference type="EMBL" id="CAA9544624.1"/>
    </source>
</evidence>
<gene>
    <name evidence="6" type="ORF">AVDCRST_MAG23-2417</name>
</gene>
<keyword evidence="3" id="KW-0482">Metalloprotease</keyword>
<dbReference type="AlphaFoldDB" id="A0A6J4UCI6"/>
<organism evidence="6">
    <name type="scientific">uncultured Sphingosinicella sp</name>
    <dbReference type="NCBI Taxonomy" id="478748"/>
    <lineage>
        <taxon>Bacteria</taxon>
        <taxon>Pseudomonadati</taxon>
        <taxon>Pseudomonadota</taxon>
        <taxon>Alphaproteobacteria</taxon>
        <taxon>Sphingomonadales</taxon>
        <taxon>Sphingosinicellaceae</taxon>
        <taxon>Sphingosinicella</taxon>
        <taxon>environmental samples</taxon>
    </lineage>
</organism>
<dbReference type="GO" id="GO:0046872">
    <property type="term" value="F:metal ion binding"/>
    <property type="evidence" value="ECO:0007669"/>
    <property type="project" value="InterPro"/>
</dbReference>
<reference evidence="6" key="1">
    <citation type="submission" date="2020-02" db="EMBL/GenBank/DDBJ databases">
        <authorList>
            <person name="Meier V. D."/>
        </authorList>
    </citation>
    <scope>NUCLEOTIDE SEQUENCE</scope>
    <source>
        <strain evidence="6">AVDCRST_MAG23</strain>
    </source>
</reference>